<dbReference type="Pfam" id="PF01070">
    <property type="entry name" value="FMN_dh"/>
    <property type="match status" value="1"/>
</dbReference>
<dbReference type="Gene3D" id="3.20.20.70">
    <property type="entry name" value="Aldolase class I"/>
    <property type="match status" value="1"/>
</dbReference>
<proteinExistence type="inferred from homology"/>
<feature type="binding site" evidence="5">
    <location>
        <position position="57"/>
    </location>
    <ligand>
        <name>glyoxylate</name>
        <dbReference type="ChEBI" id="CHEBI:36655"/>
    </ligand>
</feature>
<feature type="binding site" evidence="5">
    <location>
        <position position="192"/>
    </location>
    <ligand>
        <name>FMN</name>
        <dbReference type="ChEBI" id="CHEBI:58210"/>
    </ligand>
</feature>
<feature type="active site" description="Proton acceptor" evidence="4">
    <location>
        <position position="323"/>
    </location>
</feature>
<organism evidence="7 8">
    <name type="scientific">Clathrus columnatus</name>
    <dbReference type="NCBI Taxonomy" id="1419009"/>
    <lineage>
        <taxon>Eukaryota</taxon>
        <taxon>Fungi</taxon>
        <taxon>Dikarya</taxon>
        <taxon>Basidiomycota</taxon>
        <taxon>Agaricomycotina</taxon>
        <taxon>Agaricomycetes</taxon>
        <taxon>Phallomycetidae</taxon>
        <taxon>Phallales</taxon>
        <taxon>Clathraceae</taxon>
        <taxon>Clathrus</taxon>
    </lineage>
</organism>
<keyword evidence="8" id="KW-1185">Reference proteome</keyword>
<feature type="binding site" evidence="5">
    <location>
        <position position="163"/>
    </location>
    <ligand>
        <name>glyoxylate</name>
        <dbReference type="ChEBI" id="CHEBI:36655"/>
    </ligand>
</feature>
<comment type="cofactor">
    <cofactor evidence="1">
        <name>FMN</name>
        <dbReference type="ChEBI" id="CHEBI:58210"/>
    </cofactor>
</comment>
<dbReference type="PROSITE" id="PS51349">
    <property type="entry name" value="FMN_HYDROXY_ACID_DH_2"/>
    <property type="match status" value="1"/>
</dbReference>
<feature type="binding site" evidence="5">
    <location>
        <position position="321"/>
    </location>
    <ligand>
        <name>FMN</name>
        <dbReference type="ChEBI" id="CHEBI:58210"/>
    </ligand>
</feature>
<dbReference type="InterPro" id="IPR008259">
    <property type="entry name" value="FMN_hydac_DH_AS"/>
</dbReference>
<gene>
    <name evidence="7" type="ORF">Clacol_007501</name>
</gene>
<feature type="binding site" evidence="5">
    <location>
        <begin position="361"/>
        <end position="365"/>
    </location>
    <ligand>
        <name>FMN</name>
        <dbReference type="ChEBI" id="CHEBI:58210"/>
    </ligand>
</feature>
<dbReference type="Proteomes" id="UP001050691">
    <property type="component" value="Unassembled WGS sequence"/>
</dbReference>
<sequence length="437" mass="48697">MSHSTENTNSHVVKFGSWSNFLYTSRKPPFLGTVSTEEELLQKFKEKFKDDLGAFWYVAGSAGSESTFRANRAIFDKWKLIPRMLIEATNRNLEVELFGVQYPSPVILAPIGVQGILHQEAELASARAAAKVGVVFTMSTASTRSIELVAKANGNGHRWYQLYWPRTEAITLSILKRAKEQDSVYIDVLVLTVDTMLLGYRWHDLETSYLPFLHGVGTQVGTSDPAFMAKHNEQPTEDYYPWPYNASVYDKAYLEGDAKIKRQVEISTDWIGEINSGIFRDWKELEFLKRNWDGPLILKGIQSKEDAERALRVGVDGIIVSNHGGRQVDGAVASLRALEYIMKSELIKTAQLEGKFTVLFDSGIRTGSDIIKAIALGANAVLLGRPYVYGLALGGESGVENVVRNILCELDITLGLIGGKSIKDIHGKANELLYWEP</sequence>
<dbReference type="GO" id="GO:0010181">
    <property type="term" value="F:FMN binding"/>
    <property type="evidence" value="ECO:0007669"/>
    <property type="project" value="InterPro"/>
</dbReference>
<dbReference type="PIRSF" id="PIRSF000138">
    <property type="entry name" value="Al-hdrx_acd_dh"/>
    <property type="match status" value="1"/>
</dbReference>
<evidence type="ECO:0000256" key="4">
    <source>
        <dbReference type="PIRSR" id="PIRSR000138-1"/>
    </source>
</evidence>
<feature type="binding site" evidence="5">
    <location>
        <begin position="384"/>
        <end position="385"/>
    </location>
    <ligand>
        <name>FMN</name>
        <dbReference type="ChEBI" id="CHEBI:58210"/>
    </ligand>
</feature>
<protein>
    <recommendedName>
        <fullName evidence="6">FMN hydroxy acid dehydrogenase domain-containing protein</fullName>
    </recommendedName>
</protein>
<feature type="binding site" evidence="5">
    <location>
        <position position="326"/>
    </location>
    <ligand>
        <name>glyoxylate</name>
        <dbReference type="ChEBI" id="CHEBI:36655"/>
    </ligand>
</feature>
<evidence type="ECO:0000256" key="3">
    <source>
        <dbReference type="ARBA" id="ARBA00024042"/>
    </source>
</evidence>
<dbReference type="InterPro" id="IPR012133">
    <property type="entry name" value="Alpha-hydoxy_acid_DH_FMN"/>
</dbReference>
<feature type="binding site" evidence="5">
    <location>
        <position position="139"/>
    </location>
    <ligand>
        <name>FMN</name>
        <dbReference type="ChEBI" id="CHEBI:58210"/>
    </ligand>
</feature>
<reference evidence="7" key="1">
    <citation type="submission" date="2021-10" db="EMBL/GenBank/DDBJ databases">
        <title>De novo Genome Assembly of Clathrus columnatus (Basidiomycota, Fungi) Using Illumina and Nanopore Sequence Data.</title>
        <authorList>
            <person name="Ogiso-Tanaka E."/>
            <person name="Itagaki H."/>
            <person name="Hosoya T."/>
            <person name="Hosaka K."/>
        </authorList>
    </citation>
    <scope>NUCLEOTIDE SEQUENCE</scope>
    <source>
        <strain evidence="7">MO-923</strain>
    </source>
</reference>
<keyword evidence="5" id="KW-0288">FMN</keyword>
<feature type="binding site" evidence="5">
    <location>
        <position position="161"/>
    </location>
    <ligand>
        <name>FMN</name>
        <dbReference type="ChEBI" id="CHEBI:58210"/>
    </ligand>
</feature>
<evidence type="ECO:0000259" key="6">
    <source>
        <dbReference type="PROSITE" id="PS51349"/>
    </source>
</evidence>
<evidence type="ECO:0000256" key="1">
    <source>
        <dbReference type="ARBA" id="ARBA00001917"/>
    </source>
</evidence>
<evidence type="ECO:0000256" key="5">
    <source>
        <dbReference type="PIRSR" id="PIRSR000138-2"/>
    </source>
</evidence>
<name>A0AAV5AK51_9AGAM</name>
<dbReference type="InterPro" id="IPR000262">
    <property type="entry name" value="FMN-dep_DH"/>
</dbReference>
<feature type="binding site" evidence="5">
    <location>
        <position position="201"/>
    </location>
    <ligand>
        <name>glyoxylate</name>
        <dbReference type="ChEBI" id="CHEBI:36655"/>
    </ligand>
</feature>
<dbReference type="InterPro" id="IPR037396">
    <property type="entry name" value="FMN_HAD"/>
</dbReference>
<comment type="caution">
    <text evidence="7">The sequence shown here is derived from an EMBL/GenBank/DDBJ whole genome shotgun (WGS) entry which is preliminary data.</text>
</comment>
<feature type="binding site" evidence="5">
    <location>
        <position position="299"/>
    </location>
    <ligand>
        <name>FMN</name>
        <dbReference type="ChEBI" id="CHEBI:58210"/>
    </ligand>
</feature>
<dbReference type="EMBL" id="BPWL01000008">
    <property type="protein sequence ID" value="GJJ13250.1"/>
    <property type="molecule type" value="Genomic_DNA"/>
</dbReference>
<evidence type="ECO:0000256" key="2">
    <source>
        <dbReference type="ARBA" id="ARBA00023002"/>
    </source>
</evidence>
<dbReference type="PROSITE" id="PS00557">
    <property type="entry name" value="FMN_HYDROXY_ACID_DH_1"/>
    <property type="match status" value="1"/>
</dbReference>
<dbReference type="PANTHER" id="PTHR10578:SF86">
    <property type="entry name" value="DEPENDENT DEHYDROGENASE, PUTATIVE (AFU_ORTHOLOGUE AFUA_6G02720)-RELATED"/>
    <property type="match status" value="1"/>
</dbReference>
<dbReference type="GO" id="GO:0016491">
    <property type="term" value="F:oxidoreductase activity"/>
    <property type="evidence" value="ECO:0007669"/>
    <property type="project" value="UniProtKB-KW"/>
</dbReference>
<dbReference type="PANTHER" id="PTHR10578">
    <property type="entry name" value="S -2-HYDROXY-ACID OXIDASE-RELATED"/>
    <property type="match status" value="1"/>
</dbReference>
<dbReference type="SUPFAM" id="SSF51395">
    <property type="entry name" value="FMN-linked oxidoreductases"/>
    <property type="match status" value="1"/>
</dbReference>
<feature type="domain" description="FMN hydroxy acid dehydrogenase" evidence="6">
    <location>
        <begin position="31"/>
        <end position="435"/>
    </location>
</feature>
<dbReference type="InterPro" id="IPR013785">
    <property type="entry name" value="Aldolase_TIM"/>
</dbReference>
<feature type="binding site" evidence="5">
    <location>
        <begin position="110"/>
        <end position="112"/>
    </location>
    <ligand>
        <name>FMN</name>
        <dbReference type="ChEBI" id="CHEBI:58210"/>
    </ligand>
</feature>
<evidence type="ECO:0000313" key="7">
    <source>
        <dbReference type="EMBL" id="GJJ13250.1"/>
    </source>
</evidence>
<accession>A0AAV5AK51</accession>
<evidence type="ECO:0000313" key="8">
    <source>
        <dbReference type="Proteomes" id="UP001050691"/>
    </source>
</evidence>
<keyword evidence="5" id="KW-0285">Flavoprotein</keyword>
<dbReference type="AlphaFoldDB" id="A0AAV5AK51"/>
<keyword evidence="2" id="KW-0560">Oxidoreductase</keyword>
<feature type="binding site" evidence="5">
    <location>
        <position position="323"/>
    </location>
    <ligand>
        <name>glyoxylate</name>
        <dbReference type="ChEBI" id="CHEBI:36655"/>
    </ligand>
</feature>
<comment type="similarity">
    <text evidence="3">Belongs to the FMN-dependent alpha-hydroxy acid dehydrogenase family.</text>
</comment>